<keyword evidence="5" id="KW-1185">Reference proteome</keyword>
<dbReference type="InterPro" id="IPR011444">
    <property type="entry name" value="DUF1549"/>
</dbReference>
<organism evidence="4 5">
    <name type="scientific">Gimesia panareensis</name>
    <dbReference type="NCBI Taxonomy" id="2527978"/>
    <lineage>
        <taxon>Bacteria</taxon>
        <taxon>Pseudomonadati</taxon>
        <taxon>Planctomycetota</taxon>
        <taxon>Planctomycetia</taxon>
        <taxon>Planctomycetales</taxon>
        <taxon>Planctomycetaceae</taxon>
        <taxon>Gimesia</taxon>
    </lineage>
</organism>
<feature type="domain" description="Cytochrome C Planctomycete-type" evidence="3">
    <location>
        <begin position="95"/>
        <end position="154"/>
    </location>
</feature>
<feature type="domain" description="DUF1549" evidence="1">
    <location>
        <begin position="202"/>
        <end position="408"/>
    </location>
</feature>
<reference evidence="4 5" key="1">
    <citation type="submission" date="2019-03" db="EMBL/GenBank/DDBJ databases">
        <title>Deep-cultivation of Planctomycetes and their phenomic and genomic characterization uncovers novel biology.</title>
        <authorList>
            <person name="Wiegand S."/>
            <person name="Jogler M."/>
            <person name="Boedeker C."/>
            <person name="Pinto D."/>
            <person name="Vollmers J."/>
            <person name="Rivas-Marin E."/>
            <person name="Kohn T."/>
            <person name="Peeters S.H."/>
            <person name="Heuer A."/>
            <person name="Rast P."/>
            <person name="Oberbeckmann S."/>
            <person name="Bunk B."/>
            <person name="Jeske O."/>
            <person name="Meyerdierks A."/>
            <person name="Storesund J.E."/>
            <person name="Kallscheuer N."/>
            <person name="Luecker S."/>
            <person name="Lage O.M."/>
            <person name="Pohl T."/>
            <person name="Merkel B.J."/>
            <person name="Hornburger P."/>
            <person name="Mueller R.-W."/>
            <person name="Bruemmer F."/>
            <person name="Labrenz M."/>
            <person name="Spormann A.M."/>
            <person name="Op den Camp H."/>
            <person name="Overmann J."/>
            <person name="Amann R."/>
            <person name="Jetten M.S.M."/>
            <person name="Mascher T."/>
            <person name="Medema M.H."/>
            <person name="Devos D.P."/>
            <person name="Kaster A.-K."/>
            <person name="Ovreas L."/>
            <person name="Rohde M."/>
            <person name="Galperin M.Y."/>
            <person name="Jogler C."/>
        </authorList>
    </citation>
    <scope>NUCLEOTIDE SEQUENCE [LARGE SCALE GENOMIC DNA]</scope>
    <source>
        <strain evidence="4 5">Enr10</strain>
    </source>
</reference>
<dbReference type="EMBL" id="CP037421">
    <property type="protein sequence ID" value="QDT26234.1"/>
    <property type="molecule type" value="Genomic_DNA"/>
</dbReference>
<evidence type="ECO:0000259" key="3">
    <source>
        <dbReference type="Pfam" id="PF07635"/>
    </source>
</evidence>
<dbReference type="InterPro" id="IPR011429">
    <property type="entry name" value="Cyt_c_Planctomycete-type"/>
</dbReference>
<gene>
    <name evidence="4" type="ORF">Enr10x_15350</name>
</gene>
<evidence type="ECO:0000313" key="4">
    <source>
        <dbReference type="EMBL" id="QDT26234.1"/>
    </source>
</evidence>
<sequence length="1082" mass="122860">MDSWFGLQGYCFPGCRLLVSLDLGEGRKYHKCSWIDPIRLPHYKFLPESLSASKLMPDLLKPLIMVSALFLTGKICAAEDVNFSRDVLPILSDRCFHCHGPDPNHREAGLRLDLREAATENRDGTTAVVPGKPQESELLARISTSDSDLLMPPIDSHRKPLTKPQIETIRKWIQQGAQWGRHWSFESPTKVKFNAEETKQHPVDVLVQRKLAAEGLSLSPAASKRTLIRRVSFDLTGLPPTPAEVDAFVNDDSPEAYVKMVDRLLKSKHYGERMAMWWLDLARYSDTDGFQQDSTRTNWPWRDWVVQSFNENKPFDQFTVEQFAGDLLPKSTPEQQLATCFHRNHMTNGEGGRDPEESRIDYVIDRVNTTGTVWLGLTLGCCQCHSHKFDPISQADYYSLFAFFNSIDEDGKAGSRAKPYLKFKSPLVERAIKEAEQVVQERKPLEAAARKQAEAEFEPWLKEQIQKVKQHDFQSWYQPQIDGLSSVEGTVLKQEAEGIIQTSGPTPRQDDYRLIASTQLPRITGLRLEVFPHPSHTDGKLSRGKTGEFILTDVKLQVRREGSSQLRDIEIASAVADVEKEAKGRNYGKIKDTLDDDPRNGWTTETYSARQQHTAVFALAEPLVLEPGEELIFVMLHRSTEGDANIGRFRLLLTDQPGQAVRSLDPMPLEALAQAKVKEPAQLDPKLRKRLLEQFLVDHADYQRRKTELDRANAQLAQVKKAAGELSVMVLAERKEPRKTYVLERGVWDKHGKEVSRSVPEAILPLPAEKTKDRLDLAQWLVAEQNPLTARVVVNHLWQLCFGTGLVRTPGDFGLQGERPTHPELLDWLAVELMEHDWDLQHILKLIVTSRTYQQQSDVTPELLTRDPENRLLARGARFRLPSWMIHDAALQASGLLNPAQGGPPVMPYQPPGVWAEMFMGRFNYEPSQGAAQYRRSLYAFWRRSSAPTFLFDSAQRRVCEVKPRRTNTPLQALTLLNDVTILESSRELARTAIQEEQTPAERIDFIARRILSRTLTAREQSVLAREYEQSRAYYQSHPEAALQLLDVGQPPAKNKVAPDELASWMVVASMIFNLDEAITHE</sequence>
<dbReference type="Pfam" id="PF07635">
    <property type="entry name" value="PSCyt1"/>
    <property type="match status" value="1"/>
</dbReference>
<dbReference type="Pfam" id="PF07587">
    <property type="entry name" value="PSD1"/>
    <property type="match status" value="1"/>
</dbReference>
<protein>
    <submittedName>
        <fullName evidence="4">Planctomycete cytochrome C</fullName>
    </submittedName>
</protein>
<dbReference type="Pfam" id="PF07583">
    <property type="entry name" value="PSCyt2"/>
    <property type="match status" value="1"/>
</dbReference>
<evidence type="ECO:0000313" key="5">
    <source>
        <dbReference type="Proteomes" id="UP000315647"/>
    </source>
</evidence>
<evidence type="ECO:0000259" key="1">
    <source>
        <dbReference type="Pfam" id="PF07583"/>
    </source>
</evidence>
<evidence type="ECO:0000259" key="2">
    <source>
        <dbReference type="Pfam" id="PF07587"/>
    </source>
</evidence>
<dbReference type="PANTHER" id="PTHR35889">
    <property type="entry name" value="CYCLOINULO-OLIGOSACCHARIDE FRUCTANOTRANSFERASE-RELATED"/>
    <property type="match status" value="1"/>
</dbReference>
<accession>A0A517Q3N1</accession>
<dbReference type="AlphaFoldDB" id="A0A517Q3N1"/>
<feature type="domain" description="DUF1553" evidence="2">
    <location>
        <begin position="773"/>
        <end position="1025"/>
    </location>
</feature>
<name>A0A517Q3N1_9PLAN</name>
<dbReference type="PANTHER" id="PTHR35889:SF3">
    <property type="entry name" value="F-BOX DOMAIN-CONTAINING PROTEIN"/>
    <property type="match status" value="1"/>
</dbReference>
<dbReference type="Proteomes" id="UP000315647">
    <property type="component" value="Chromosome"/>
</dbReference>
<proteinExistence type="predicted"/>
<dbReference type="InterPro" id="IPR022655">
    <property type="entry name" value="DUF1553"/>
</dbReference>